<keyword evidence="3" id="KW-1133">Transmembrane helix</keyword>
<feature type="transmembrane region" description="Helical" evidence="3">
    <location>
        <begin position="273"/>
        <end position="292"/>
    </location>
</feature>
<dbReference type="InterPro" id="IPR043128">
    <property type="entry name" value="Rev_trsase/Diguanyl_cyclase"/>
</dbReference>
<feature type="transmembrane region" description="Helical" evidence="3">
    <location>
        <begin position="331"/>
        <end position="352"/>
    </location>
</feature>
<keyword evidence="3" id="KW-0472">Membrane</keyword>
<dbReference type="CDD" id="cd01949">
    <property type="entry name" value="GGDEF"/>
    <property type="match status" value="1"/>
</dbReference>
<dbReference type="InterPro" id="IPR000160">
    <property type="entry name" value="GGDEF_dom"/>
</dbReference>
<evidence type="ECO:0000256" key="3">
    <source>
        <dbReference type="SAM" id="Phobius"/>
    </source>
</evidence>
<comment type="catalytic activity">
    <reaction evidence="2">
        <text>2 GTP = 3',3'-c-di-GMP + 2 diphosphate</text>
        <dbReference type="Rhea" id="RHEA:24898"/>
        <dbReference type="ChEBI" id="CHEBI:33019"/>
        <dbReference type="ChEBI" id="CHEBI:37565"/>
        <dbReference type="ChEBI" id="CHEBI:58805"/>
        <dbReference type="EC" id="2.7.7.65"/>
    </reaction>
</comment>
<feature type="transmembrane region" description="Helical" evidence="3">
    <location>
        <begin position="304"/>
        <end position="324"/>
    </location>
</feature>
<dbReference type="PANTHER" id="PTHR45138:SF9">
    <property type="entry name" value="DIGUANYLATE CYCLASE DGCM-RELATED"/>
    <property type="match status" value="1"/>
</dbReference>
<evidence type="ECO:0000259" key="5">
    <source>
        <dbReference type="PROSITE" id="PS50887"/>
    </source>
</evidence>
<protein>
    <recommendedName>
        <fullName evidence="1">diguanylate cyclase</fullName>
        <ecNumber evidence="1">2.7.7.65</ecNumber>
    </recommendedName>
</protein>
<sequence>MTARRCLSLPVWLVFLLVLFTAPVPAAASQTAEVYRPVCHATSEAHVTVAAMAAGASRWNCSGAGWDNERPAVWLRFEASRWQGAEAPTAFVSHITRFRRISLSAVDADGSIRTRSYASDQVQLLHSGPHFMARLPELRETTRQVIVRLDQPHNVVVLTESRLTRRPNLAGWNETAVVTLALIAGMLVLPLLFDVGFYAVLRERFLLLHAGMVGSMLVYLMFSGGFLLYFVLPPIDLVAVAGPVAFALGALASAHFLLTFLEADVLPKLLRHLLRCAGWWSAVVPGTLALQFDWTQPFDNSGYFFTFAPVLVVFVATLATALVRGSRAARLIAVAWVPILLCCADQIMRGIGLYTGPAWLEQSMYMAFALEVVMVWLAVMQRFMALKQERDRARLEALALGELSERDPLTGLLNRRVIERRFRTLHRNGYETLALLDLDRFKEVNDRFGHALGDEVLRACANVLRDLPDVLAIRMGGEEFLLLMRGRDSLARAEQMRQSLPGRIAREVPGLDRVVTASMGAVQMPRSIAPEAGFAEMYDRADKLLYEAKAAGRNRTMTEKLSLFRRPVTAKAAA</sequence>
<dbReference type="SUPFAM" id="SSF55073">
    <property type="entry name" value="Nucleotide cyclase"/>
    <property type="match status" value="1"/>
</dbReference>
<feature type="domain" description="GGDEF" evidence="5">
    <location>
        <begin position="429"/>
        <end position="561"/>
    </location>
</feature>
<dbReference type="InterPro" id="IPR029787">
    <property type="entry name" value="Nucleotide_cyclase"/>
</dbReference>
<feature type="transmembrane region" description="Helical" evidence="3">
    <location>
        <begin position="364"/>
        <end position="385"/>
    </location>
</feature>
<dbReference type="Pfam" id="PF07695">
    <property type="entry name" value="7TMR-DISM_7TM"/>
    <property type="match status" value="1"/>
</dbReference>
<evidence type="ECO:0000256" key="2">
    <source>
        <dbReference type="ARBA" id="ARBA00034247"/>
    </source>
</evidence>
<feature type="transmembrane region" description="Helical" evidence="3">
    <location>
        <begin position="237"/>
        <end position="261"/>
    </location>
</feature>
<dbReference type="PANTHER" id="PTHR45138">
    <property type="entry name" value="REGULATORY COMPONENTS OF SENSORY TRANSDUCTION SYSTEM"/>
    <property type="match status" value="1"/>
</dbReference>
<evidence type="ECO:0000256" key="4">
    <source>
        <dbReference type="SAM" id="SignalP"/>
    </source>
</evidence>
<reference evidence="6 7" key="1">
    <citation type="submission" date="2019-12" db="EMBL/GenBank/DDBJ databases">
        <title>Genomic-based taxomic classification of the family Erythrobacteraceae.</title>
        <authorList>
            <person name="Xu L."/>
        </authorList>
    </citation>
    <scope>NUCLEOTIDE SEQUENCE [LARGE SCALE GENOMIC DNA]</scope>
    <source>
        <strain evidence="6 7">MCCC 1K02066</strain>
    </source>
</reference>
<dbReference type="Gene3D" id="3.30.70.270">
    <property type="match status" value="1"/>
</dbReference>
<keyword evidence="7" id="KW-1185">Reference proteome</keyword>
<proteinExistence type="predicted"/>
<dbReference type="AlphaFoldDB" id="A0A6I4US10"/>
<dbReference type="Pfam" id="PF00990">
    <property type="entry name" value="GGDEF"/>
    <property type="match status" value="1"/>
</dbReference>
<dbReference type="NCBIfam" id="TIGR00254">
    <property type="entry name" value="GGDEF"/>
    <property type="match status" value="1"/>
</dbReference>
<keyword evidence="3" id="KW-0812">Transmembrane</keyword>
<gene>
    <name evidence="6" type="ORF">GRI75_02005</name>
</gene>
<evidence type="ECO:0000256" key="1">
    <source>
        <dbReference type="ARBA" id="ARBA00012528"/>
    </source>
</evidence>
<feature type="signal peptide" evidence="4">
    <location>
        <begin position="1"/>
        <end position="26"/>
    </location>
</feature>
<dbReference type="EMBL" id="WTYK01000001">
    <property type="protein sequence ID" value="MXP40419.1"/>
    <property type="molecule type" value="Genomic_DNA"/>
</dbReference>
<keyword evidence="4" id="KW-0732">Signal</keyword>
<dbReference type="EC" id="2.7.7.65" evidence="1"/>
<dbReference type="SMART" id="SM00267">
    <property type="entry name" value="GGDEF"/>
    <property type="match status" value="1"/>
</dbReference>
<dbReference type="Proteomes" id="UP000469159">
    <property type="component" value="Unassembled WGS sequence"/>
</dbReference>
<organism evidence="6 7">
    <name type="scientific">Croceibacterium soli</name>
    <dbReference type="NCBI Taxonomy" id="1739690"/>
    <lineage>
        <taxon>Bacteria</taxon>
        <taxon>Pseudomonadati</taxon>
        <taxon>Pseudomonadota</taxon>
        <taxon>Alphaproteobacteria</taxon>
        <taxon>Sphingomonadales</taxon>
        <taxon>Erythrobacteraceae</taxon>
        <taxon>Croceibacterium</taxon>
    </lineage>
</organism>
<feature type="transmembrane region" description="Helical" evidence="3">
    <location>
        <begin position="175"/>
        <end position="193"/>
    </location>
</feature>
<dbReference type="PROSITE" id="PS50887">
    <property type="entry name" value="GGDEF"/>
    <property type="match status" value="1"/>
</dbReference>
<dbReference type="InterPro" id="IPR050469">
    <property type="entry name" value="Diguanylate_Cyclase"/>
</dbReference>
<evidence type="ECO:0000313" key="6">
    <source>
        <dbReference type="EMBL" id="MXP40419.1"/>
    </source>
</evidence>
<feature type="chain" id="PRO_5026282611" description="diguanylate cyclase" evidence="4">
    <location>
        <begin position="27"/>
        <end position="574"/>
    </location>
</feature>
<feature type="transmembrane region" description="Helical" evidence="3">
    <location>
        <begin position="205"/>
        <end position="231"/>
    </location>
</feature>
<dbReference type="GO" id="GO:0052621">
    <property type="term" value="F:diguanylate cyclase activity"/>
    <property type="evidence" value="ECO:0007669"/>
    <property type="project" value="UniProtKB-EC"/>
</dbReference>
<dbReference type="InterPro" id="IPR011623">
    <property type="entry name" value="7TMR_DISM_rcpt_extracell_dom1"/>
</dbReference>
<evidence type="ECO:0000313" key="7">
    <source>
        <dbReference type="Proteomes" id="UP000469159"/>
    </source>
</evidence>
<name>A0A6I4US10_9SPHN</name>
<accession>A0A6I4US10</accession>
<comment type="caution">
    <text evidence="6">The sequence shown here is derived from an EMBL/GenBank/DDBJ whole genome shotgun (WGS) entry which is preliminary data.</text>
</comment>